<keyword evidence="4" id="KW-0808">Transferase</keyword>
<dbReference type="AlphaFoldDB" id="A0A2P6ND73"/>
<dbReference type="Proteomes" id="UP000241769">
    <property type="component" value="Unassembled WGS sequence"/>
</dbReference>
<dbReference type="NCBIfam" id="NF010611">
    <property type="entry name" value="PRK14012.1"/>
    <property type="match status" value="1"/>
</dbReference>
<sequence length="483" mass="53620">MIRNTTCLRFAQKAAVQSHFRPALHQVVRPKITMFARGKATAAPAPQLQQELSFKPIMTKQSAPVEEKQIADSLQITKKAGRAIYLDMQATSPIDPRVLDNMMPYMTESYGNPHSNTHSYGWETHDVVEESRENIAKLIGADSKEVIFTSGATESNNIAIKGVARFYKSKKRHVITTVTEHKCVLDSCRALEQEGFEVTYLPVQQNGLVDLELLKNTIRKDTVLVSIMAVNNEIGVIQPLEKIGTLCRENGVFFHTDAAQAVGKIPLDVNKMKIDLLSISGHKLYGPKGIGAIYVRRRPRVRIEAIQSGGGQERGIRSGTLPAALIAGLGSACQIAAQEMERDTKHIKKLFDRLYNGIKAKIPEIYVNGDMEARYYGNLNVSFAYIEGESLMMGLKDVACSSGSACTSATLEPSYVLRALGVEEDVAHSSIRFGIGRFTTEKEIDYAIELLTANVERLREMSPLWEMVKEGIDIKTIQWSQDK</sequence>
<evidence type="ECO:0000256" key="5">
    <source>
        <dbReference type="ARBA" id="ARBA00022723"/>
    </source>
</evidence>
<accession>A0A2P6ND73</accession>
<feature type="domain" description="Aminotransferase class V" evidence="10">
    <location>
        <begin position="84"/>
        <end position="446"/>
    </location>
</feature>
<dbReference type="InterPro" id="IPR015424">
    <property type="entry name" value="PyrdxlP-dep_Trfase"/>
</dbReference>
<dbReference type="PANTHER" id="PTHR11601:SF34">
    <property type="entry name" value="CYSTEINE DESULFURASE"/>
    <property type="match status" value="1"/>
</dbReference>
<dbReference type="EMBL" id="MDYQ01000114">
    <property type="protein sequence ID" value="PRP81916.1"/>
    <property type="molecule type" value="Genomic_DNA"/>
</dbReference>
<dbReference type="PANTHER" id="PTHR11601">
    <property type="entry name" value="CYSTEINE DESULFURYLASE FAMILY MEMBER"/>
    <property type="match status" value="1"/>
</dbReference>
<dbReference type="FunFam" id="3.40.640.10:FF:000003">
    <property type="entry name" value="Cysteine desulfurase IscS"/>
    <property type="match status" value="1"/>
</dbReference>
<dbReference type="InParanoid" id="A0A2P6ND73"/>
<dbReference type="GO" id="GO:0031071">
    <property type="term" value="F:cysteine desulfurase activity"/>
    <property type="evidence" value="ECO:0007669"/>
    <property type="project" value="UniProtKB-EC"/>
</dbReference>
<evidence type="ECO:0000256" key="3">
    <source>
        <dbReference type="ARBA" id="ARBA00012239"/>
    </source>
</evidence>
<dbReference type="GO" id="GO:0044571">
    <property type="term" value="P:[2Fe-2S] cluster assembly"/>
    <property type="evidence" value="ECO:0007669"/>
    <property type="project" value="InterPro"/>
</dbReference>
<evidence type="ECO:0000259" key="10">
    <source>
        <dbReference type="Pfam" id="PF00266"/>
    </source>
</evidence>
<dbReference type="NCBIfam" id="TIGR02006">
    <property type="entry name" value="IscS"/>
    <property type="match status" value="1"/>
</dbReference>
<dbReference type="InterPro" id="IPR015421">
    <property type="entry name" value="PyrdxlP-dep_Trfase_major"/>
</dbReference>
<evidence type="ECO:0000256" key="8">
    <source>
        <dbReference type="ARBA" id="ARBA00023014"/>
    </source>
</evidence>
<dbReference type="NCBIfam" id="NF002806">
    <property type="entry name" value="PRK02948.1"/>
    <property type="match status" value="1"/>
</dbReference>
<reference evidence="11 12" key="1">
    <citation type="journal article" date="2018" name="Genome Biol. Evol.">
        <title>Multiple Roots of Fruiting Body Formation in Amoebozoa.</title>
        <authorList>
            <person name="Hillmann F."/>
            <person name="Forbes G."/>
            <person name="Novohradska S."/>
            <person name="Ferling I."/>
            <person name="Riege K."/>
            <person name="Groth M."/>
            <person name="Westermann M."/>
            <person name="Marz M."/>
            <person name="Spaller T."/>
            <person name="Winckler T."/>
            <person name="Schaap P."/>
            <person name="Glockner G."/>
        </authorList>
    </citation>
    <scope>NUCLEOTIDE SEQUENCE [LARGE SCALE GENOMIC DNA]</scope>
    <source>
        <strain evidence="11 12">Jena</strain>
    </source>
</reference>
<protein>
    <recommendedName>
        <fullName evidence="3">cysteine desulfurase</fullName>
        <ecNumber evidence="3">2.8.1.7</ecNumber>
    </recommendedName>
</protein>
<dbReference type="PROSITE" id="PS00595">
    <property type="entry name" value="AA_TRANSFER_CLASS_5"/>
    <property type="match status" value="1"/>
</dbReference>
<dbReference type="GO" id="GO:0005739">
    <property type="term" value="C:mitochondrion"/>
    <property type="evidence" value="ECO:0007669"/>
    <property type="project" value="TreeGrafter"/>
</dbReference>
<keyword evidence="5" id="KW-0479">Metal-binding</keyword>
<dbReference type="FunCoup" id="A0A2P6ND73">
    <property type="interactions" value="787"/>
</dbReference>
<dbReference type="GO" id="GO:0051536">
    <property type="term" value="F:iron-sulfur cluster binding"/>
    <property type="evidence" value="ECO:0007669"/>
    <property type="project" value="UniProtKB-KW"/>
</dbReference>
<dbReference type="FunFam" id="3.90.1150.10:FF:000002">
    <property type="entry name" value="Cysteine desulfurase IscS"/>
    <property type="match status" value="1"/>
</dbReference>
<dbReference type="Pfam" id="PF00266">
    <property type="entry name" value="Aminotran_5"/>
    <property type="match status" value="1"/>
</dbReference>
<dbReference type="GO" id="GO:0005634">
    <property type="term" value="C:nucleus"/>
    <property type="evidence" value="ECO:0007669"/>
    <property type="project" value="TreeGrafter"/>
</dbReference>
<proteinExistence type="inferred from homology"/>
<dbReference type="SUPFAM" id="SSF53383">
    <property type="entry name" value="PLP-dependent transferases"/>
    <property type="match status" value="1"/>
</dbReference>
<dbReference type="GO" id="GO:0046872">
    <property type="term" value="F:metal ion binding"/>
    <property type="evidence" value="ECO:0007669"/>
    <property type="project" value="UniProtKB-KW"/>
</dbReference>
<keyword evidence="6" id="KW-0663">Pyridoxal phosphate</keyword>
<evidence type="ECO:0000256" key="9">
    <source>
        <dbReference type="RuleBase" id="RU004504"/>
    </source>
</evidence>
<dbReference type="InterPro" id="IPR000192">
    <property type="entry name" value="Aminotrans_V_dom"/>
</dbReference>
<evidence type="ECO:0000256" key="2">
    <source>
        <dbReference type="ARBA" id="ARBA00006490"/>
    </source>
</evidence>
<dbReference type="Gene3D" id="3.40.640.10">
    <property type="entry name" value="Type I PLP-dependent aspartate aminotransferase-like (Major domain)"/>
    <property type="match status" value="1"/>
</dbReference>
<dbReference type="Gene3D" id="3.90.1150.10">
    <property type="entry name" value="Aspartate Aminotransferase, domain 1"/>
    <property type="match status" value="1"/>
</dbReference>
<comment type="cofactor">
    <cofactor evidence="1 9">
        <name>pyridoxal 5'-phosphate</name>
        <dbReference type="ChEBI" id="CHEBI:597326"/>
    </cofactor>
</comment>
<dbReference type="InterPro" id="IPR010240">
    <property type="entry name" value="Cys_deSase_IscS"/>
</dbReference>
<organism evidence="11 12">
    <name type="scientific">Planoprotostelium fungivorum</name>
    <dbReference type="NCBI Taxonomy" id="1890364"/>
    <lineage>
        <taxon>Eukaryota</taxon>
        <taxon>Amoebozoa</taxon>
        <taxon>Evosea</taxon>
        <taxon>Variosea</taxon>
        <taxon>Cavosteliida</taxon>
        <taxon>Cavosteliaceae</taxon>
        <taxon>Planoprotostelium</taxon>
    </lineage>
</organism>
<keyword evidence="7" id="KW-0408">Iron</keyword>
<dbReference type="EC" id="2.8.1.7" evidence="3"/>
<dbReference type="OrthoDB" id="10250117at2759"/>
<evidence type="ECO:0000256" key="4">
    <source>
        <dbReference type="ARBA" id="ARBA00022679"/>
    </source>
</evidence>
<name>A0A2P6ND73_9EUKA</name>
<evidence type="ECO:0000256" key="6">
    <source>
        <dbReference type="ARBA" id="ARBA00022898"/>
    </source>
</evidence>
<evidence type="ECO:0000313" key="11">
    <source>
        <dbReference type="EMBL" id="PRP81916.1"/>
    </source>
</evidence>
<keyword evidence="12" id="KW-1185">Reference proteome</keyword>
<dbReference type="InterPro" id="IPR015422">
    <property type="entry name" value="PyrdxlP-dep_Trfase_small"/>
</dbReference>
<dbReference type="InterPro" id="IPR020578">
    <property type="entry name" value="Aminotrans_V_PyrdxlP_BS"/>
</dbReference>
<dbReference type="HAMAP" id="MF_00331">
    <property type="entry name" value="Cys_desulf_IscS"/>
    <property type="match status" value="1"/>
</dbReference>
<comment type="similarity">
    <text evidence="2">Belongs to the class-V pyridoxal-phosphate-dependent aminotransferase family. NifS/IscS subfamily.</text>
</comment>
<evidence type="ECO:0000256" key="1">
    <source>
        <dbReference type="ARBA" id="ARBA00001933"/>
    </source>
</evidence>
<evidence type="ECO:0000313" key="12">
    <source>
        <dbReference type="Proteomes" id="UP000241769"/>
    </source>
</evidence>
<gene>
    <name evidence="11" type="ORF">PROFUN_10624</name>
</gene>
<evidence type="ECO:0000256" key="7">
    <source>
        <dbReference type="ARBA" id="ARBA00023004"/>
    </source>
</evidence>
<dbReference type="STRING" id="1890364.A0A2P6ND73"/>
<dbReference type="GO" id="GO:0030170">
    <property type="term" value="F:pyridoxal phosphate binding"/>
    <property type="evidence" value="ECO:0007669"/>
    <property type="project" value="InterPro"/>
</dbReference>
<dbReference type="GO" id="GO:1990221">
    <property type="term" value="C:L-cysteine desulfurase complex"/>
    <property type="evidence" value="ECO:0007669"/>
    <property type="project" value="UniProtKB-ARBA"/>
</dbReference>
<keyword evidence="8" id="KW-0411">Iron-sulfur</keyword>
<comment type="caution">
    <text evidence="11">The sequence shown here is derived from an EMBL/GenBank/DDBJ whole genome shotgun (WGS) entry which is preliminary data.</text>
</comment>